<protein>
    <submittedName>
        <fullName evidence="9">Fructose-amino acid permease</fullName>
    </submittedName>
</protein>
<dbReference type="InterPro" id="IPR051393">
    <property type="entry name" value="ABC_transporter_permease"/>
</dbReference>
<keyword evidence="10" id="KW-1185">Reference proteome</keyword>
<feature type="transmembrane region" description="Helical" evidence="7">
    <location>
        <begin position="216"/>
        <end position="233"/>
    </location>
</feature>
<keyword evidence="2 7" id="KW-0813">Transport</keyword>
<dbReference type="AlphaFoldDB" id="A0A0R2CBW9"/>
<organism evidence="9 10">
    <name type="scientific">Liquorilactobacillus vini DSM 20605</name>
    <dbReference type="NCBI Taxonomy" id="1133569"/>
    <lineage>
        <taxon>Bacteria</taxon>
        <taxon>Bacillati</taxon>
        <taxon>Bacillota</taxon>
        <taxon>Bacilli</taxon>
        <taxon>Lactobacillales</taxon>
        <taxon>Lactobacillaceae</taxon>
        <taxon>Liquorilactobacillus</taxon>
    </lineage>
</organism>
<reference evidence="9 10" key="1">
    <citation type="journal article" date="2015" name="Genome Announc.">
        <title>Expanding the biotechnology potential of lactobacilli through comparative genomics of 213 strains and associated genera.</title>
        <authorList>
            <person name="Sun Z."/>
            <person name="Harris H.M."/>
            <person name="McCann A."/>
            <person name="Guo C."/>
            <person name="Argimon S."/>
            <person name="Zhang W."/>
            <person name="Yang X."/>
            <person name="Jeffery I.B."/>
            <person name="Cooney J.C."/>
            <person name="Kagawa T.F."/>
            <person name="Liu W."/>
            <person name="Song Y."/>
            <person name="Salvetti E."/>
            <person name="Wrobel A."/>
            <person name="Rasinkangas P."/>
            <person name="Parkhill J."/>
            <person name="Rea M.C."/>
            <person name="O'Sullivan O."/>
            <person name="Ritari J."/>
            <person name="Douillard F.P."/>
            <person name="Paul Ross R."/>
            <person name="Yang R."/>
            <person name="Briner A.E."/>
            <person name="Felis G.E."/>
            <person name="de Vos W.M."/>
            <person name="Barrangou R."/>
            <person name="Klaenhammer T.R."/>
            <person name="Caufield P.W."/>
            <person name="Cui Y."/>
            <person name="Zhang H."/>
            <person name="O'Toole P.W."/>
        </authorList>
    </citation>
    <scope>NUCLEOTIDE SEQUENCE [LARGE SCALE GENOMIC DNA]</scope>
    <source>
        <strain evidence="9 10">DSM 20605</strain>
    </source>
</reference>
<dbReference type="SUPFAM" id="SSF160964">
    <property type="entry name" value="MalF N-terminal region-like"/>
    <property type="match status" value="1"/>
</dbReference>
<dbReference type="InterPro" id="IPR035906">
    <property type="entry name" value="MetI-like_sf"/>
</dbReference>
<dbReference type="PROSITE" id="PS50928">
    <property type="entry name" value="ABC_TM1"/>
    <property type="match status" value="1"/>
</dbReference>
<dbReference type="Gene3D" id="1.10.3720.10">
    <property type="entry name" value="MetI-like"/>
    <property type="match status" value="1"/>
</dbReference>
<dbReference type="Pfam" id="PF00528">
    <property type="entry name" value="BPD_transp_1"/>
    <property type="match status" value="1"/>
</dbReference>
<evidence type="ECO:0000256" key="2">
    <source>
        <dbReference type="ARBA" id="ARBA00022448"/>
    </source>
</evidence>
<dbReference type="GO" id="GO:0055085">
    <property type="term" value="P:transmembrane transport"/>
    <property type="evidence" value="ECO:0007669"/>
    <property type="project" value="InterPro"/>
</dbReference>
<evidence type="ECO:0000256" key="3">
    <source>
        <dbReference type="ARBA" id="ARBA00022475"/>
    </source>
</evidence>
<evidence type="ECO:0000313" key="9">
    <source>
        <dbReference type="EMBL" id="KRM88858.1"/>
    </source>
</evidence>
<gene>
    <name evidence="9" type="ORF">FD21_GL000646</name>
</gene>
<dbReference type="OrthoDB" id="5174895at2"/>
<accession>A0A0R2CBW9</accession>
<evidence type="ECO:0000256" key="1">
    <source>
        <dbReference type="ARBA" id="ARBA00004651"/>
    </source>
</evidence>
<proteinExistence type="inferred from homology"/>
<evidence type="ECO:0000256" key="7">
    <source>
        <dbReference type="RuleBase" id="RU363032"/>
    </source>
</evidence>
<dbReference type="STRING" id="1133569.FD21_GL000646"/>
<evidence type="ECO:0000256" key="4">
    <source>
        <dbReference type="ARBA" id="ARBA00022692"/>
    </source>
</evidence>
<comment type="similarity">
    <text evidence="7">Belongs to the binding-protein-dependent transport system permease family.</text>
</comment>
<feature type="transmembrane region" description="Helical" evidence="7">
    <location>
        <begin position="77"/>
        <end position="99"/>
    </location>
</feature>
<sequence length="297" mass="33119">MGKEKLKKYIPYTFIFPALLLLLVFSLIPILVALVISFTGLDITGLGNWSTVKFTGLTNYIQLFNDPTFLQSIGNTIFYVVLGVPLVVFLSLTVAVMINLSQNKFFKTMRLLFYTPSITNTVAVAVVWSYIYNPSLGLLNEILGKIGIAPIGWLTDPNVAKISLIILAVWKAIGLNMLIFLAALQGIPRSLYEAAELDGANFWQQTLHITIPSMRFSIFFVTVTTIIGWFQFFDEPFVMTKGGPLNSTNSMALFVYQNGFQNSNFGYAAAGSFVMFAVIIIATLIQFKLQRKQRGEE</sequence>
<dbReference type="InterPro" id="IPR000515">
    <property type="entry name" value="MetI-like"/>
</dbReference>
<evidence type="ECO:0000313" key="10">
    <source>
        <dbReference type="Proteomes" id="UP000051576"/>
    </source>
</evidence>
<comment type="subcellular location">
    <subcellularLocation>
        <location evidence="1 7">Cell membrane</location>
        <topology evidence="1 7">Multi-pass membrane protein</topology>
    </subcellularLocation>
</comment>
<evidence type="ECO:0000256" key="5">
    <source>
        <dbReference type="ARBA" id="ARBA00022989"/>
    </source>
</evidence>
<dbReference type="eggNOG" id="COG1175">
    <property type="taxonomic scope" value="Bacteria"/>
</dbReference>
<feature type="transmembrane region" description="Helical" evidence="7">
    <location>
        <begin position="111"/>
        <end position="131"/>
    </location>
</feature>
<feature type="transmembrane region" description="Helical" evidence="7">
    <location>
        <begin position="265"/>
        <end position="285"/>
    </location>
</feature>
<keyword evidence="4 7" id="KW-0812">Transmembrane</keyword>
<dbReference type="RefSeq" id="WP_010581374.1">
    <property type="nucleotide sequence ID" value="NZ_AHYZ01000183.1"/>
</dbReference>
<dbReference type="PATRIC" id="fig|1133569.4.peg.698"/>
<name>A0A0R2CBW9_9LACO</name>
<dbReference type="EMBL" id="AYYX01000019">
    <property type="protein sequence ID" value="KRM88858.1"/>
    <property type="molecule type" value="Genomic_DNA"/>
</dbReference>
<feature type="transmembrane region" description="Helical" evidence="7">
    <location>
        <begin position="162"/>
        <end position="184"/>
    </location>
</feature>
<dbReference type="CDD" id="cd06261">
    <property type="entry name" value="TM_PBP2"/>
    <property type="match status" value="1"/>
</dbReference>
<comment type="caution">
    <text evidence="9">The sequence shown here is derived from an EMBL/GenBank/DDBJ whole genome shotgun (WGS) entry which is preliminary data.</text>
</comment>
<dbReference type="SUPFAM" id="SSF161098">
    <property type="entry name" value="MetI-like"/>
    <property type="match status" value="1"/>
</dbReference>
<keyword evidence="6 7" id="KW-0472">Membrane</keyword>
<dbReference type="PANTHER" id="PTHR30193:SF37">
    <property type="entry name" value="INNER MEMBRANE ABC TRANSPORTER PERMEASE PROTEIN YCJO"/>
    <property type="match status" value="1"/>
</dbReference>
<dbReference type="PANTHER" id="PTHR30193">
    <property type="entry name" value="ABC TRANSPORTER PERMEASE PROTEIN"/>
    <property type="match status" value="1"/>
</dbReference>
<feature type="domain" description="ABC transmembrane type-1" evidence="8">
    <location>
        <begin position="73"/>
        <end position="286"/>
    </location>
</feature>
<dbReference type="Proteomes" id="UP000051576">
    <property type="component" value="Unassembled WGS sequence"/>
</dbReference>
<keyword evidence="5 7" id="KW-1133">Transmembrane helix</keyword>
<keyword evidence="3" id="KW-1003">Cell membrane</keyword>
<evidence type="ECO:0000256" key="6">
    <source>
        <dbReference type="ARBA" id="ARBA00023136"/>
    </source>
</evidence>
<evidence type="ECO:0000259" key="8">
    <source>
        <dbReference type="PROSITE" id="PS50928"/>
    </source>
</evidence>
<dbReference type="GO" id="GO:0005886">
    <property type="term" value="C:plasma membrane"/>
    <property type="evidence" value="ECO:0007669"/>
    <property type="project" value="UniProtKB-SubCell"/>
</dbReference>
<feature type="transmembrane region" description="Helical" evidence="7">
    <location>
        <begin position="12"/>
        <end position="38"/>
    </location>
</feature>